<dbReference type="Gene3D" id="1.20.1250.20">
    <property type="entry name" value="MFS general substrate transporter like domains"/>
    <property type="match status" value="2"/>
</dbReference>
<organism evidence="7 8">
    <name type="scientific">Candida verbasci</name>
    <dbReference type="NCBI Taxonomy" id="1227364"/>
    <lineage>
        <taxon>Eukaryota</taxon>
        <taxon>Fungi</taxon>
        <taxon>Dikarya</taxon>
        <taxon>Ascomycota</taxon>
        <taxon>Saccharomycotina</taxon>
        <taxon>Pichiomycetes</taxon>
        <taxon>Debaryomycetaceae</taxon>
        <taxon>Candida/Lodderomyces clade</taxon>
        <taxon>Candida</taxon>
    </lineage>
</organism>
<feature type="region of interest" description="Disordered" evidence="5">
    <location>
        <begin position="20"/>
        <end position="50"/>
    </location>
</feature>
<protein>
    <recommendedName>
        <fullName evidence="9">Major facilitator superfamily (MFS) profile domain-containing protein</fullName>
    </recommendedName>
</protein>
<feature type="transmembrane region" description="Helical" evidence="6">
    <location>
        <begin position="444"/>
        <end position="463"/>
    </location>
</feature>
<evidence type="ECO:0000256" key="3">
    <source>
        <dbReference type="ARBA" id="ARBA00022989"/>
    </source>
</evidence>
<sequence>MRKFSTVTVEGDLWSVQFERRQSASVEPPQQQESVSTTTSPSISPQSSIDSQQPIETLMTANYPPKNKYRIISAVMFNFCAGFSDAAPGALLPYIEKSYNVNYAQASCIWISNAVGFISVASLSHKIQHWLGKRYIYPFGNLLSCVMYGIVSSGTYFPFIVIGFFFGGLGLAICSAQCNVFLSRLDKQSAYLSVYHGAYGLGATISPLIATSMVTKGIKWNYFYFIALGFMFATGVSFYFSFENADDDLKPWYDHPEVIIEMDSMNSNRNQAQVSSSQKSIMILALQNHITWLISFFCLFYQGSEVAVSGWITTFMLEYRNADRKLSGYFSSFFWIGLTLGRLLLTTPIHRFIGCRRGVFIISILSIILIGLTWAIKNTTIEAITVSLAGLFIGPNFPLLVTFSASRGLLPRKIQLVSLTIMTAYGSSGGALQPFIVWCFTAKIGYICRITCFFDYLFNYGYIMDVITKYRKAE</sequence>
<evidence type="ECO:0000256" key="1">
    <source>
        <dbReference type="ARBA" id="ARBA00004141"/>
    </source>
</evidence>
<gene>
    <name evidence="7" type="ORF">CANVERA_P3525</name>
</gene>
<feature type="transmembrane region" description="Helical" evidence="6">
    <location>
        <begin position="103"/>
        <end position="123"/>
    </location>
</feature>
<feature type="transmembrane region" description="Helical" evidence="6">
    <location>
        <begin position="157"/>
        <end position="182"/>
    </location>
</feature>
<evidence type="ECO:0008006" key="9">
    <source>
        <dbReference type="Google" id="ProtNLM"/>
    </source>
</evidence>
<dbReference type="PANTHER" id="PTHR23514:SF6">
    <property type="entry name" value="MAJOR FACILITATOR SUPERFAMILY (MFS) PROFILE DOMAIN-CONTAINING PROTEIN"/>
    <property type="match status" value="1"/>
</dbReference>
<dbReference type="AlphaFoldDB" id="A0A9W4XE54"/>
<dbReference type="FunFam" id="1.20.1250.20:FF:000286">
    <property type="entry name" value="MFS efflux transporter"/>
    <property type="match status" value="1"/>
</dbReference>
<keyword evidence="2 6" id="KW-0812">Transmembrane</keyword>
<feature type="transmembrane region" description="Helical" evidence="6">
    <location>
        <begin position="222"/>
        <end position="242"/>
    </location>
</feature>
<dbReference type="Proteomes" id="UP001152885">
    <property type="component" value="Unassembled WGS sequence"/>
</dbReference>
<feature type="transmembrane region" description="Helical" evidence="6">
    <location>
        <begin position="383"/>
        <end position="404"/>
    </location>
</feature>
<dbReference type="InterPro" id="IPR011701">
    <property type="entry name" value="MFS"/>
</dbReference>
<dbReference type="InterPro" id="IPR036259">
    <property type="entry name" value="MFS_trans_sf"/>
</dbReference>
<dbReference type="FunFam" id="1.20.1250.20:FF:000308">
    <property type="entry name" value="MFS efflux transporter"/>
    <property type="match status" value="1"/>
</dbReference>
<dbReference type="PANTHER" id="PTHR23514">
    <property type="entry name" value="BYPASS OF STOP CODON PROTEIN 6"/>
    <property type="match status" value="1"/>
</dbReference>
<dbReference type="OrthoDB" id="413079at2759"/>
<dbReference type="GO" id="GO:0022857">
    <property type="term" value="F:transmembrane transporter activity"/>
    <property type="evidence" value="ECO:0007669"/>
    <property type="project" value="InterPro"/>
</dbReference>
<dbReference type="GO" id="GO:0016020">
    <property type="term" value="C:membrane"/>
    <property type="evidence" value="ECO:0007669"/>
    <property type="project" value="UniProtKB-SubCell"/>
</dbReference>
<reference evidence="7" key="1">
    <citation type="submission" date="2022-12" db="EMBL/GenBank/DDBJ databases">
        <authorList>
            <person name="Brejova B."/>
        </authorList>
    </citation>
    <scope>NUCLEOTIDE SEQUENCE</scope>
</reference>
<name>A0A9W4XE54_9ASCO</name>
<dbReference type="EMBL" id="CANTUO010000003">
    <property type="protein sequence ID" value="CAI5759016.1"/>
    <property type="molecule type" value="Genomic_DNA"/>
</dbReference>
<feature type="transmembrane region" description="Helical" evidence="6">
    <location>
        <begin position="189"/>
        <end position="210"/>
    </location>
</feature>
<accession>A0A9W4XE54</accession>
<dbReference type="Pfam" id="PF07690">
    <property type="entry name" value="MFS_1"/>
    <property type="match status" value="1"/>
</dbReference>
<comment type="caution">
    <text evidence="7">The sequence shown here is derived from an EMBL/GenBank/DDBJ whole genome shotgun (WGS) entry which is preliminary data.</text>
</comment>
<keyword evidence="3 6" id="KW-1133">Transmembrane helix</keyword>
<dbReference type="InterPro" id="IPR051788">
    <property type="entry name" value="MFS_Transporter"/>
</dbReference>
<feature type="transmembrane region" description="Helical" evidence="6">
    <location>
        <begin position="135"/>
        <end position="151"/>
    </location>
</feature>
<comment type="subcellular location">
    <subcellularLocation>
        <location evidence="1">Membrane</location>
        <topology evidence="1">Multi-pass membrane protein</topology>
    </subcellularLocation>
</comment>
<feature type="compositionally biased region" description="Polar residues" evidence="5">
    <location>
        <begin position="23"/>
        <end position="35"/>
    </location>
</feature>
<evidence type="ECO:0000256" key="2">
    <source>
        <dbReference type="ARBA" id="ARBA00022692"/>
    </source>
</evidence>
<feature type="compositionally biased region" description="Low complexity" evidence="5">
    <location>
        <begin position="36"/>
        <end position="50"/>
    </location>
</feature>
<feature type="transmembrane region" description="Helical" evidence="6">
    <location>
        <begin position="416"/>
        <end position="438"/>
    </location>
</feature>
<evidence type="ECO:0000256" key="6">
    <source>
        <dbReference type="SAM" id="Phobius"/>
    </source>
</evidence>
<feature type="transmembrane region" description="Helical" evidence="6">
    <location>
        <begin position="357"/>
        <end position="377"/>
    </location>
</feature>
<evidence type="ECO:0000313" key="7">
    <source>
        <dbReference type="EMBL" id="CAI5759016.1"/>
    </source>
</evidence>
<evidence type="ECO:0000256" key="5">
    <source>
        <dbReference type="SAM" id="MobiDB-lite"/>
    </source>
</evidence>
<keyword evidence="8" id="KW-1185">Reference proteome</keyword>
<feature type="transmembrane region" description="Helical" evidence="6">
    <location>
        <begin position="326"/>
        <end position="345"/>
    </location>
</feature>
<dbReference type="SUPFAM" id="SSF103473">
    <property type="entry name" value="MFS general substrate transporter"/>
    <property type="match status" value="1"/>
</dbReference>
<evidence type="ECO:0000313" key="8">
    <source>
        <dbReference type="Proteomes" id="UP001152885"/>
    </source>
</evidence>
<evidence type="ECO:0000256" key="4">
    <source>
        <dbReference type="ARBA" id="ARBA00023136"/>
    </source>
</evidence>
<proteinExistence type="predicted"/>
<keyword evidence="4 6" id="KW-0472">Membrane</keyword>
<feature type="transmembrane region" description="Helical" evidence="6">
    <location>
        <begin position="71"/>
        <end position="91"/>
    </location>
</feature>